<evidence type="ECO:0000256" key="2">
    <source>
        <dbReference type="ARBA" id="ARBA00022729"/>
    </source>
</evidence>
<evidence type="ECO:0000256" key="1">
    <source>
        <dbReference type="ARBA" id="ARBA00010333"/>
    </source>
</evidence>
<evidence type="ECO:0000313" key="5">
    <source>
        <dbReference type="EMBL" id="EAR62055.1"/>
    </source>
</evidence>
<dbReference type="Pfam" id="PF00497">
    <property type="entry name" value="SBP_bac_3"/>
    <property type="match status" value="1"/>
</dbReference>
<sequence>MFGLSPIIRRYFLATCLAISFAASITAQAKPIEVIIYTDNSYPPYSFEEDGKAQGIYADIIRTASMQLDDYKINLKTIPWKRGLLMLEQGKAFALLPPYKHPSKRPYIFPYSVPILEETVSVYCRDTIADKKQFNRWPNDYYGLVMGRNAGFMLGGDAYQKAVEDAEIWERTAKGNRENVLGLGMGRIDCYINDRISIKYAYRELKSEGKLKPAHEGIQETFTISLQNGHIGYTNKDQGEFYFKEDFIEQLDKQIIQMKQDGSIEKIIKRYTEPENDSVILR</sequence>
<dbReference type="AlphaFoldDB" id="A0A7U8C5Q1"/>
<keyword evidence="2 3" id="KW-0732">Signal</keyword>
<dbReference type="RefSeq" id="WP_007019692.1">
    <property type="nucleotide sequence ID" value="NZ_CH724125.1"/>
</dbReference>
<protein>
    <recommendedName>
        <fullName evidence="4">Solute-binding protein family 3/N-terminal domain-containing protein</fullName>
    </recommendedName>
</protein>
<feature type="signal peptide" evidence="3">
    <location>
        <begin position="1"/>
        <end position="29"/>
    </location>
</feature>
<dbReference type="OrthoDB" id="7340028at2"/>
<evidence type="ECO:0000256" key="3">
    <source>
        <dbReference type="SAM" id="SignalP"/>
    </source>
</evidence>
<comment type="caution">
    <text evidence="5">The sequence shown here is derived from an EMBL/GenBank/DDBJ whole genome shotgun (WGS) entry which is preliminary data.</text>
</comment>
<dbReference type="PANTHER" id="PTHR35936:SF25">
    <property type="entry name" value="ABC TRANSPORTER SUBSTRATE-BINDING PROTEIN"/>
    <property type="match status" value="1"/>
</dbReference>
<reference evidence="5 6" key="1">
    <citation type="submission" date="2006-02" db="EMBL/GenBank/DDBJ databases">
        <authorList>
            <person name="Pinhassi J."/>
            <person name="Pedros-Alio C."/>
            <person name="Ferriera S."/>
            <person name="Johnson J."/>
            <person name="Kravitz S."/>
            <person name="Halpern A."/>
            <person name="Remington K."/>
            <person name="Beeson K."/>
            <person name="Tran B."/>
            <person name="Rogers Y.-H."/>
            <person name="Friedman R."/>
            <person name="Venter J.C."/>
        </authorList>
    </citation>
    <scope>NUCLEOTIDE SEQUENCE [LARGE SCALE GENOMIC DNA]</scope>
    <source>
        <strain evidence="5 6">MED92</strain>
    </source>
</reference>
<feature type="chain" id="PRO_5031103418" description="Solute-binding protein family 3/N-terminal domain-containing protein" evidence="3">
    <location>
        <begin position="30"/>
        <end position="282"/>
    </location>
</feature>
<feature type="domain" description="Solute-binding protein family 3/N-terminal" evidence="4">
    <location>
        <begin position="35"/>
        <end position="272"/>
    </location>
</feature>
<dbReference type="SUPFAM" id="SSF53850">
    <property type="entry name" value="Periplasmic binding protein-like II"/>
    <property type="match status" value="1"/>
</dbReference>
<evidence type="ECO:0000259" key="4">
    <source>
        <dbReference type="Pfam" id="PF00497"/>
    </source>
</evidence>
<comment type="similarity">
    <text evidence="1">Belongs to the bacterial solute-binding protein 3 family.</text>
</comment>
<organism evidence="5 6">
    <name type="scientific">Neptuniibacter caesariensis</name>
    <dbReference type="NCBI Taxonomy" id="207954"/>
    <lineage>
        <taxon>Bacteria</taxon>
        <taxon>Pseudomonadati</taxon>
        <taxon>Pseudomonadota</taxon>
        <taxon>Gammaproteobacteria</taxon>
        <taxon>Oceanospirillales</taxon>
        <taxon>Oceanospirillaceae</taxon>
        <taxon>Neptuniibacter</taxon>
    </lineage>
</organism>
<name>A0A7U8C5Q1_NEPCE</name>
<dbReference type="InterPro" id="IPR001638">
    <property type="entry name" value="Solute-binding_3/MltF_N"/>
</dbReference>
<dbReference type="Gene3D" id="3.40.190.10">
    <property type="entry name" value="Periplasmic binding protein-like II"/>
    <property type="match status" value="2"/>
</dbReference>
<dbReference type="EMBL" id="AAOW01000004">
    <property type="protein sequence ID" value="EAR62055.1"/>
    <property type="molecule type" value="Genomic_DNA"/>
</dbReference>
<accession>A0A7U8C5Q1</accession>
<gene>
    <name evidence="5" type="ORF">MED92_10129</name>
</gene>
<evidence type="ECO:0000313" key="6">
    <source>
        <dbReference type="Proteomes" id="UP000002171"/>
    </source>
</evidence>
<proteinExistence type="inferred from homology"/>
<dbReference type="PANTHER" id="PTHR35936">
    <property type="entry name" value="MEMBRANE-BOUND LYTIC MUREIN TRANSGLYCOSYLASE F"/>
    <property type="match status" value="1"/>
</dbReference>
<dbReference type="Proteomes" id="UP000002171">
    <property type="component" value="Unassembled WGS sequence"/>
</dbReference>
<keyword evidence="6" id="KW-1185">Reference proteome</keyword>